<evidence type="ECO:0008006" key="4">
    <source>
        <dbReference type="Google" id="ProtNLM"/>
    </source>
</evidence>
<dbReference type="SUPFAM" id="SSF53850">
    <property type="entry name" value="Periplasmic binding protein-like II"/>
    <property type="match status" value="1"/>
</dbReference>
<evidence type="ECO:0000313" key="3">
    <source>
        <dbReference type="Proteomes" id="UP000068016"/>
    </source>
</evidence>
<dbReference type="PANTHER" id="PTHR42941:SF1">
    <property type="entry name" value="SLL1037 PROTEIN"/>
    <property type="match status" value="1"/>
</dbReference>
<dbReference type="AlphaFoldDB" id="A0A119VE36"/>
<dbReference type="RefSeq" id="WP_060348455.1">
    <property type="nucleotide sequence ID" value="NZ_LPLZ01000074.1"/>
</dbReference>
<evidence type="ECO:0000256" key="1">
    <source>
        <dbReference type="SAM" id="SignalP"/>
    </source>
</evidence>
<feature type="chain" id="PRO_5007163165" description="TAXI family TRAP transporter solute-binding subunit" evidence="1">
    <location>
        <begin position="23"/>
        <end position="303"/>
    </location>
</feature>
<reference evidence="2 3" key="1">
    <citation type="submission" date="2015-11" db="EMBL/GenBank/DDBJ databases">
        <title>Expanding the genomic diversity of Burkholderia species for the development of highly accurate diagnostics.</title>
        <authorList>
            <person name="Sahl J."/>
            <person name="Keim P."/>
            <person name="Wagner D."/>
        </authorList>
    </citation>
    <scope>NUCLEOTIDE SEQUENCE [LARGE SCALE GENOMIC DNA]</scope>
    <source>
        <strain evidence="2 3">MSMB793WGS</strain>
    </source>
</reference>
<dbReference type="EMBL" id="LPLZ01000074">
    <property type="protein sequence ID" value="KWN06361.1"/>
    <property type="molecule type" value="Genomic_DNA"/>
</dbReference>
<dbReference type="PANTHER" id="PTHR42941">
    <property type="entry name" value="SLL1037 PROTEIN"/>
    <property type="match status" value="1"/>
</dbReference>
<gene>
    <name evidence="2" type="ORF">WT83_27135</name>
</gene>
<name>A0A119VE36_9BURK</name>
<dbReference type="InterPro" id="IPR011852">
    <property type="entry name" value="TRAP_TAXI"/>
</dbReference>
<comment type="caution">
    <text evidence="2">The sequence shown here is derived from an EMBL/GenBank/DDBJ whole genome shotgun (WGS) entry which is preliminary data.</text>
</comment>
<feature type="signal peptide" evidence="1">
    <location>
        <begin position="1"/>
        <end position="22"/>
    </location>
</feature>
<dbReference type="Proteomes" id="UP000068016">
    <property type="component" value="Unassembled WGS sequence"/>
</dbReference>
<keyword evidence="1" id="KW-0732">Signal</keyword>
<accession>A0A119VE36</accession>
<sequence length="303" mass="32756">MKLHIKLAVILGIAIAWNAAHAQALTVATGDPVGTYSRMFKELNARCGQSIALTEQSSKGSMDNIDSIESNQVNGAFVQTDVLVWRAQNEDLSGVKTLIALAPEEIHVIARADGKTEGGIFGIGAKRRMFNSVADLAGQKVGAVGGSIISAKVIALKANIPYTVVEFPDNKTALNALQHGDIDGVVAVGGSPLKVVSDLDASYKLLFFPKNVLENANILKVYRPTKVSYPRMNAVGIPTLSTDALFVTRDYKPPQYAKGLVSLRQCLYAHLQELRETTGTHPKWQLVSAENRGKWGWYAPDVK</sequence>
<organism evidence="2 3">
    <name type="scientific">Burkholderia territorii</name>
    <dbReference type="NCBI Taxonomy" id="1503055"/>
    <lineage>
        <taxon>Bacteria</taxon>
        <taxon>Pseudomonadati</taxon>
        <taxon>Pseudomonadota</taxon>
        <taxon>Betaproteobacteria</taxon>
        <taxon>Burkholderiales</taxon>
        <taxon>Burkholderiaceae</taxon>
        <taxon>Burkholderia</taxon>
        <taxon>Burkholderia cepacia complex</taxon>
    </lineage>
</organism>
<proteinExistence type="predicted"/>
<evidence type="ECO:0000313" key="2">
    <source>
        <dbReference type="EMBL" id="KWN06361.1"/>
    </source>
</evidence>
<protein>
    <recommendedName>
        <fullName evidence="4">TAXI family TRAP transporter solute-binding subunit</fullName>
    </recommendedName>
</protein>
<dbReference type="Pfam" id="PF16868">
    <property type="entry name" value="NMT1_3"/>
    <property type="match status" value="1"/>
</dbReference>
<dbReference type="Gene3D" id="3.40.190.10">
    <property type="entry name" value="Periplasmic binding protein-like II"/>
    <property type="match status" value="2"/>
</dbReference>